<evidence type="ECO:0000313" key="7">
    <source>
        <dbReference type="EMBL" id="KIW38020.1"/>
    </source>
</evidence>
<dbReference type="CDD" id="cd00067">
    <property type="entry name" value="GAL4"/>
    <property type="match status" value="1"/>
</dbReference>
<evidence type="ECO:0000313" key="8">
    <source>
        <dbReference type="Proteomes" id="UP000053342"/>
    </source>
</evidence>
<dbReference type="InterPro" id="IPR036864">
    <property type="entry name" value="Zn2-C6_fun-type_DNA-bd_sf"/>
</dbReference>
<dbReference type="HOGENOM" id="CLU_025204_0_0_1"/>
<dbReference type="GO" id="GO:0003677">
    <property type="term" value="F:DNA binding"/>
    <property type="evidence" value="ECO:0007669"/>
    <property type="project" value="UniProtKB-KW"/>
</dbReference>
<keyword evidence="1" id="KW-0805">Transcription regulation</keyword>
<dbReference type="InterPro" id="IPR021858">
    <property type="entry name" value="Fun_TF"/>
</dbReference>
<dbReference type="STRING" id="215243.A0A0D2D6P4"/>
<reference evidence="7 8" key="1">
    <citation type="submission" date="2015-01" db="EMBL/GenBank/DDBJ databases">
        <title>The Genome Sequence of Exophiala oligosperma CBS72588.</title>
        <authorList>
            <consortium name="The Broad Institute Genomics Platform"/>
            <person name="Cuomo C."/>
            <person name="de Hoog S."/>
            <person name="Gorbushina A."/>
            <person name="Stielow B."/>
            <person name="Teixiera M."/>
            <person name="Abouelleil A."/>
            <person name="Chapman S.B."/>
            <person name="Priest M."/>
            <person name="Young S.K."/>
            <person name="Wortman J."/>
            <person name="Nusbaum C."/>
            <person name="Birren B."/>
        </authorList>
    </citation>
    <scope>NUCLEOTIDE SEQUENCE [LARGE SCALE GENOMIC DNA]</scope>
    <source>
        <strain evidence="7 8">CBS 72588</strain>
    </source>
</reference>
<dbReference type="InterPro" id="IPR053175">
    <property type="entry name" value="DHMBA_Reg_Transcription_Factor"/>
</dbReference>
<accession>A0A0D2D6P4</accession>
<dbReference type="GO" id="GO:0008270">
    <property type="term" value="F:zinc ion binding"/>
    <property type="evidence" value="ECO:0007669"/>
    <property type="project" value="InterPro"/>
</dbReference>
<dbReference type="SUPFAM" id="SSF57701">
    <property type="entry name" value="Zn2/Cys6 DNA-binding domain"/>
    <property type="match status" value="1"/>
</dbReference>
<dbReference type="SMART" id="SM00066">
    <property type="entry name" value="GAL4"/>
    <property type="match status" value="1"/>
</dbReference>
<dbReference type="VEuPathDB" id="FungiDB:PV06_09996"/>
<dbReference type="Gene3D" id="4.10.240.10">
    <property type="entry name" value="Zn(2)-C6 fungal-type DNA-binding domain"/>
    <property type="match status" value="1"/>
</dbReference>
<evidence type="ECO:0000256" key="2">
    <source>
        <dbReference type="ARBA" id="ARBA00023125"/>
    </source>
</evidence>
<keyword evidence="8" id="KW-1185">Reference proteome</keyword>
<dbReference type="Pfam" id="PF00172">
    <property type="entry name" value="Zn_clus"/>
    <property type="match status" value="1"/>
</dbReference>
<keyword evidence="4" id="KW-0539">Nucleus</keyword>
<feature type="region of interest" description="Disordered" evidence="5">
    <location>
        <begin position="59"/>
        <end position="90"/>
    </location>
</feature>
<dbReference type="Pfam" id="PF11951">
    <property type="entry name" value="Fungal_trans_2"/>
    <property type="match status" value="1"/>
</dbReference>
<dbReference type="GO" id="GO:0000981">
    <property type="term" value="F:DNA-binding transcription factor activity, RNA polymerase II-specific"/>
    <property type="evidence" value="ECO:0007669"/>
    <property type="project" value="InterPro"/>
</dbReference>
<evidence type="ECO:0000256" key="1">
    <source>
        <dbReference type="ARBA" id="ARBA00023015"/>
    </source>
</evidence>
<dbReference type="OrthoDB" id="4491390at2759"/>
<dbReference type="GeneID" id="27362070"/>
<keyword evidence="3" id="KW-0804">Transcription</keyword>
<feature type="domain" description="Zn(2)-C6 fungal-type" evidence="6">
    <location>
        <begin position="10"/>
        <end position="38"/>
    </location>
</feature>
<evidence type="ECO:0000256" key="3">
    <source>
        <dbReference type="ARBA" id="ARBA00023163"/>
    </source>
</evidence>
<proteinExistence type="predicted"/>
<dbReference type="Proteomes" id="UP000053342">
    <property type="component" value="Unassembled WGS sequence"/>
</dbReference>
<sequence length="528" mass="59160">MPNVGRPSRDCHLCRQRRVKCDLKQPECDRCTRIGRKCPGYRDESDLLFHVEDQASFVESSSRDRRRRRGAKTPTIEDHGAASHTLGSTHHDVTLVLPSNEIDARIAPMLNEPARPLTEEWNQQVFSQFSNIILPAMQRTTNFGFLTFLPAMVVASGPDSPVGLVFQAMSFAFRCTGADDPEALSRRATIYGRALNSTNAALRDLSQQTRDETVTAVWLLSLYELIVGSSPPKLNVGPATWSVHTKGMATLLHLRGTTGFDSTIPRHLFWLLFNSVQIRCLVAGCSCPPESFNWLQEIEKHIEDAAIPVLQMSLYGCYAAALCEKVRKFVDNRTSTSLTTAFEILEEMQGLQTESYELNIPRPDMYGQPATIPTTIFPVGPRTTFARTLYSSYKLKFLLCVWELFAKIQALSSGTGVENLYLQYQENVTQIQTVADEILATAPTIRDKDSREGPTMTNIANFWADGIRLLYPLRLLAFWPVPRTDQRRSAVSMLRSLRDAMGLQQATQVVVIEPEQEHGAARVVSVMV</sequence>
<keyword evidence="2" id="KW-0238">DNA-binding</keyword>
<evidence type="ECO:0000256" key="5">
    <source>
        <dbReference type="SAM" id="MobiDB-lite"/>
    </source>
</evidence>
<dbReference type="PANTHER" id="PTHR38791">
    <property type="entry name" value="ZN(II)2CYS6 TRANSCRIPTION FACTOR (EUROFUNG)-RELATED-RELATED"/>
    <property type="match status" value="1"/>
</dbReference>
<organism evidence="7 8">
    <name type="scientific">Exophiala oligosperma</name>
    <dbReference type="NCBI Taxonomy" id="215243"/>
    <lineage>
        <taxon>Eukaryota</taxon>
        <taxon>Fungi</taxon>
        <taxon>Dikarya</taxon>
        <taxon>Ascomycota</taxon>
        <taxon>Pezizomycotina</taxon>
        <taxon>Eurotiomycetes</taxon>
        <taxon>Chaetothyriomycetidae</taxon>
        <taxon>Chaetothyriales</taxon>
        <taxon>Herpotrichiellaceae</taxon>
        <taxon>Exophiala</taxon>
    </lineage>
</organism>
<dbReference type="AlphaFoldDB" id="A0A0D2D6P4"/>
<dbReference type="InterPro" id="IPR001138">
    <property type="entry name" value="Zn2Cys6_DnaBD"/>
</dbReference>
<name>A0A0D2D6P4_9EURO</name>
<gene>
    <name evidence="7" type="ORF">PV06_09996</name>
</gene>
<dbReference type="RefSeq" id="XP_016258236.1">
    <property type="nucleotide sequence ID" value="XM_016411482.1"/>
</dbReference>
<evidence type="ECO:0000259" key="6">
    <source>
        <dbReference type="PROSITE" id="PS50048"/>
    </source>
</evidence>
<evidence type="ECO:0000256" key="4">
    <source>
        <dbReference type="ARBA" id="ARBA00023242"/>
    </source>
</evidence>
<dbReference type="EMBL" id="KN847342">
    <property type="protein sequence ID" value="KIW38020.1"/>
    <property type="molecule type" value="Genomic_DNA"/>
</dbReference>
<protein>
    <recommendedName>
        <fullName evidence="6">Zn(2)-C6 fungal-type domain-containing protein</fullName>
    </recommendedName>
</protein>
<dbReference type="PROSITE" id="PS50048">
    <property type="entry name" value="ZN2_CY6_FUNGAL_2"/>
    <property type="match status" value="1"/>
</dbReference>